<name>A0AC60PYS2_IXOPE</name>
<protein>
    <submittedName>
        <fullName evidence="1">Uncharacterized protein</fullName>
    </submittedName>
</protein>
<sequence>MKVFAAALLVALSAQLAAAGRLGEVDKSMSAWVKQLPAKGGLTKDGKQSVLGAKYDLLFKKIEDPELDDYFHLVQAKVLKLFGSVYHLHGTALHSPAPAFPRSWGSVGGPNIEEDDGGLQIPHWDHVNVDVSSKVFVSADDHLATCELRTLQDIIPEATSTTVEDDDDDEDDDTHGLGDHCGDRCAANSWSGWTEHSGKFAKGESVGKSGRPQRFQGPACPPGLGTEDATVCEALPQAPQNSEDPKHAPPVYTSMVVRTPTRARSFRGRTGLPDDALPTESLMPEDNTVTNRGPPGLLDVPDVALSLASHMSEDATVTTRGPPGVLSNTPQDVSADVVGPQNPPTGILTTHTPQTIRKFIIKHWPGSSNTGTSRTTEWAAGFIMVMTALQTWACAHLISASFRSACSELVCASPLGHSPQRNIMECVEDELEGDIRDVEQWKRVVGALFLVRAQRLSDERQLADAHARYSSDIDQQLQAIAFTIAALMTDNLRVISRERWTFQRNERWFEDTLPHLGEFHFKQAFCVSPTTFGFLMESCRCLLAVAGRRAGAKAGN</sequence>
<dbReference type="EMBL" id="JABSTQ010009741">
    <property type="protein sequence ID" value="KAG0426243.1"/>
    <property type="molecule type" value="Genomic_DNA"/>
</dbReference>
<proteinExistence type="predicted"/>
<comment type="caution">
    <text evidence="1">The sequence shown here is derived from an EMBL/GenBank/DDBJ whole genome shotgun (WGS) entry which is preliminary data.</text>
</comment>
<accession>A0AC60PYS2</accession>
<organism evidence="1 2">
    <name type="scientific">Ixodes persulcatus</name>
    <name type="common">Taiga tick</name>
    <dbReference type="NCBI Taxonomy" id="34615"/>
    <lineage>
        <taxon>Eukaryota</taxon>
        <taxon>Metazoa</taxon>
        <taxon>Ecdysozoa</taxon>
        <taxon>Arthropoda</taxon>
        <taxon>Chelicerata</taxon>
        <taxon>Arachnida</taxon>
        <taxon>Acari</taxon>
        <taxon>Parasitiformes</taxon>
        <taxon>Ixodida</taxon>
        <taxon>Ixodoidea</taxon>
        <taxon>Ixodidae</taxon>
        <taxon>Ixodinae</taxon>
        <taxon>Ixodes</taxon>
    </lineage>
</organism>
<evidence type="ECO:0000313" key="2">
    <source>
        <dbReference type="Proteomes" id="UP000805193"/>
    </source>
</evidence>
<dbReference type="Proteomes" id="UP000805193">
    <property type="component" value="Unassembled WGS sequence"/>
</dbReference>
<keyword evidence="2" id="KW-1185">Reference proteome</keyword>
<evidence type="ECO:0000313" key="1">
    <source>
        <dbReference type="EMBL" id="KAG0426243.1"/>
    </source>
</evidence>
<gene>
    <name evidence="1" type="ORF">HPB47_026630</name>
</gene>
<reference evidence="1 2" key="1">
    <citation type="journal article" date="2020" name="Cell">
        <title>Large-Scale Comparative Analyses of Tick Genomes Elucidate Their Genetic Diversity and Vector Capacities.</title>
        <authorList>
            <consortium name="Tick Genome and Microbiome Consortium (TIGMIC)"/>
            <person name="Jia N."/>
            <person name="Wang J."/>
            <person name="Shi W."/>
            <person name="Du L."/>
            <person name="Sun Y."/>
            <person name="Zhan W."/>
            <person name="Jiang J.F."/>
            <person name="Wang Q."/>
            <person name="Zhang B."/>
            <person name="Ji P."/>
            <person name="Bell-Sakyi L."/>
            <person name="Cui X.M."/>
            <person name="Yuan T.T."/>
            <person name="Jiang B.G."/>
            <person name="Yang W.F."/>
            <person name="Lam T.T."/>
            <person name="Chang Q.C."/>
            <person name="Ding S.J."/>
            <person name="Wang X.J."/>
            <person name="Zhu J.G."/>
            <person name="Ruan X.D."/>
            <person name="Zhao L."/>
            <person name="Wei J.T."/>
            <person name="Ye R.Z."/>
            <person name="Que T.C."/>
            <person name="Du C.H."/>
            <person name="Zhou Y.H."/>
            <person name="Cheng J.X."/>
            <person name="Dai P.F."/>
            <person name="Guo W.B."/>
            <person name="Han X.H."/>
            <person name="Huang E.J."/>
            <person name="Li L.F."/>
            <person name="Wei W."/>
            <person name="Gao Y.C."/>
            <person name="Liu J.Z."/>
            <person name="Shao H.Z."/>
            <person name="Wang X."/>
            <person name="Wang C.C."/>
            <person name="Yang T.C."/>
            <person name="Huo Q.B."/>
            <person name="Li W."/>
            <person name="Chen H.Y."/>
            <person name="Chen S.E."/>
            <person name="Zhou L.G."/>
            <person name="Ni X.B."/>
            <person name="Tian J.H."/>
            <person name="Sheng Y."/>
            <person name="Liu T."/>
            <person name="Pan Y.S."/>
            <person name="Xia L.Y."/>
            <person name="Li J."/>
            <person name="Zhao F."/>
            <person name="Cao W.C."/>
        </authorList>
    </citation>
    <scope>NUCLEOTIDE SEQUENCE [LARGE SCALE GENOMIC DNA]</scope>
    <source>
        <strain evidence="1">Iper-2018</strain>
    </source>
</reference>